<keyword evidence="1" id="KW-0812">Transmembrane</keyword>
<evidence type="ECO:0000313" key="2">
    <source>
        <dbReference type="EMBL" id="RDK89469.1"/>
    </source>
</evidence>
<proteinExistence type="predicted"/>
<dbReference type="Proteomes" id="UP000254848">
    <property type="component" value="Unassembled WGS sequence"/>
</dbReference>
<comment type="caution">
    <text evidence="2">The sequence shown here is derived from an EMBL/GenBank/DDBJ whole genome shotgun (WGS) entry which is preliminary data.</text>
</comment>
<dbReference type="OrthoDB" id="6136389at2"/>
<dbReference type="EMBL" id="QRAP01000007">
    <property type="protein sequence ID" value="RDK89469.1"/>
    <property type="molecule type" value="Genomic_DNA"/>
</dbReference>
<keyword evidence="1" id="KW-1133">Transmembrane helix</keyword>
<accession>A0A370QM73</accession>
<evidence type="ECO:0000256" key="1">
    <source>
        <dbReference type="SAM" id="Phobius"/>
    </source>
</evidence>
<dbReference type="AlphaFoldDB" id="A0A370QM73"/>
<name>A0A370QM73_9GAMM</name>
<organism evidence="2 3">
    <name type="scientific">Enterobacillus tribolii</name>
    <dbReference type="NCBI Taxonomy" id="1487935"/>
    <lineage>
        <taxon>Bacteria</taxon>
        <taxon>Pseudomonadati</taxon>
        <taxon>Pseudomonadota</taxon>
        <taxon>Gammaproteobacteria</taxon>
        <taxon>Enterobacterales</taxon>
        <taxon>Hafniaceae</taxon>
        <taxon>Enterobacillus</taxon>
    </lineage>
</organism>
<feature type="transmembrane region" description="Helical" evidence="1">
    <location>
        <begin position="492"/>
        <end position="513"/>
    </location>
</feature>
<reference evidence="2 3" key="1">
    <citation type="submission" date="2018-07" db="EMBL/GenBank/DDBJ databases">
        <title>Genomic Encyclopedia of Type Strains, Phase IV (KMG-IV): sequencing the most valuable type-strain genomes for metagenomic binning, comparative biology and taxonomic classification.</title>
        <authorList>
            <person name="Goeker M."/>
        </authorList>
    </citation>
    <scope>NUCLEOTIDE SEQUENCE [LARGE SCALE GENOMIC DNA]</scope>
    <source>
        <strain evidence="2 3">DSM 103736</strain>
    </source>
</reference>
<dbReference type="RefSeq" id="WP_115459344.1">
    <property type="nucleotide sequence ID" value="NZ_QRAP01000007.1"/>
</dbReference>
<protein>
    <submittedName>
        <fullName evidence="2">Uncharacterized protein</fullName>
    </submittedName>
</protein>
<keyword evidence="1" id="KW-0472">Membrane</keyword>
<gene>
    <name evidence="2" type="ORF">C8D90_107120</name>
</gene>
<evidence type="ECO:0000313" key="3">
    <source>
        <dbReference type="Proteomes" id="UP000254848"/>
    </source>
</evidence>
<feature type="transmembrane region" description="Helical" evidence="1">
    <location>
        <begin position="525"/>
        <end position="547"/>
    </location>
</feature>
<keyword evidence="3" id="KW-1185">Reference proteome</keyword>
<sequence length="551" mass="63156">MLLNLLKFNKSSKELKINQSNVFYNYTLGFESSNIDLLKTAGKLLKTGIAKSVFFSDFKCVYLDNLGNTQVEFLKPEGRQWDSSWELEFNQKMPESVAADAIGFFEVLFHENRISLNNDLYLRASLPPLVLEDEDNEISLFSSVKIYKSGIAILSFQFDATWQGIDENEFIARVVNIFQIYFKSIWVDSKIQKLDADVVLINAFEDTFSVAGEYIKNKEVKKTIKEMKKDSQRVINDAFQIDGKKFHLGGDDWSLHEIAGSKNDDSWESTLDLCRSIYSNAVSNILVFGQRSKNNDFRKYMWEGRPSICLLRFDNQPQNKNDLIKQFSSSMSKILLRANFRGQTPDLPIDLRMFDDYCLHAQRSALLWTWLRSDGDSDNVWDEPHTRGKIFENQARAEQIEYYNMRIARACSWAHDPLSDIHLFHAYETLVNSERLTHHSSQAGEVSAALSYIINEFGTASLIPSAKEAARYHLEELRYKSDSIRNRRDRGLTFVFGLVGAATLAEFVVHPFIQEIWPKLSKVITPILSFGISGALILSVVIVVLIINKDE</sequence>